<dbReference type="CDD" id="cd00130">
    <property type="entry name" value="PAS"/>
    <property type="match status" value="1"/>
</dbReference>
<evidence type="ECO:0000256" key="5">
    <source>
        <dbReference type="PROSITE-ProRule" id="PRU00169"/>
    </source>
</evidence>
<feature type="region of interest" description="Disordered" evidence="6">
    <location>
        <begin position="124"/>
        <end position="154"/>
    </location>
</feature>
<keyword evidence="1" id="KW-0808">Transferase</keyword>
<dbReference type="Gene3D" id="3.40.50.2300">
    <property type="match status" value="1"/>
</dbReference>
<dbReference type="Pfam" id="PF15915">
    <property type="entry name" value="BAT"/>
    <property type="match status" value="1"/>
</dbReference>
<dbReference type="InterPro" id="IPR000700">
    <property type="entry name" value="PAS-assoc_C"/>
</dbReference>
<dbReference type="SUPFAM" id="SSF55785">
    <property type="entry name" value="PYP-like sensor domain (PAS domain)"/>
    <property type="match status" value="1"/>
</dbReference>
<dbReference type="InterPro" id="IPR003018">
    <property type="entry name" value="GAF"/>
</dbReference>
<evidence type="ECO:0000259" key="9">
    <source>
        <dbReference type="PROSITE" id="PS50113"/>
    </source>
</evidence>
<dbReference type="GO" id="GO:0016301">
    <property type="term" value="F:kinase activity"/>
    <property type="evidence" value="ECO:0007669"/>
    <property type="project" value="UniProtKB-KW"/>
</dbReference>
<feature type="region of interest" description="Disordered" evidence="6">
    <location>
        <begin position="523"/>
        <end position="553"/>
    </location>
</feature>
<evidence type="ECO:0000256" key="2">
    <source>
        <dbReference type="ARBA" id="ARBA00022777"/>
    </source>
</evidence>
<dbReference type="SUPFAM" id="SSF88659">
    <property type="entry name" value="Sigma3 and sigma4 domains of RNA polymerase sigma factors"/>
    <property type="match status" value="1"/>
</dbReference>
<reference evidence="10 11" key="1">
    <citation type="submission" date="2021-06" db="EMBL/GenBank/DDBJ databases">
        <title>New haloarchaea isolates fom saline soil.</title>
        <authorList>
            <person name="Duran-Viseras A."/>
            <person name="Sanchez-Porro C.S."/>
            <person name="Ventosa A."/>
        </authorList>
    </citation>
    <scope>NUCLEOTIDE SEQUENCE [LARGE SCALE GENOMIC DNA]</scope>
    <source>
        <strain evidence="10 11">JCM 183640</strain>
    </source>
</reference>
<feature type="domain" description="Response regulatory" evidence="7">
    <location>
        <begin position="7"/>
        <end position="123"/>
    </location>
</feature>
<dbReference type="InterPro" id="IPR029016">
    <property type="entry name" value="GAF-like_dom_sf"/>
</dbReference>
<dbReference type="Gene3D" id="3.30.450.20">
    <property type="entry name" value="PAS domain"/>
    <property type="match status" value="1"/>
</dbReference>
<protein>
    <submittedName>
        <fullName evidence="10">GAF domain-containing protein</fullName>
    </submittedName>
</protein>
<dbReference type="GO" id="GO:0000160">
    <property type="term" value="P:phosphorelay signal transduction system"/>
    <property type="evidence" value="ECO:0007669"/>
    <property type="project" value="InterPro"/>
</dbReference>
<evidence type="ECO:0000256" key="6">
    <source>
        <dbReference type="SAM" id="MobiDB-lite"/>
    </source>
</evidence>
<dbReference type="SMART" id="SM00091">
    <property type="entry name" value="PAS"/>
    <property type="match status" value="1"/>
</dbReference>
<accession>A0A8J7Y9L4</accession>
<dbReference type="InterPro" id="IPR007050">
    <property type="entry name" value="HTH_bacterioopsin"/>
</dbReference>
<evidence type="ECO:0000259" key="8">
    <source>
        <dbReference type="PROSITE" id="PS50112"/>
    </source>
</evidence>
<dbReference type="EMBL" id="JAHQXF010000001">
    <property type="protein sequence ID" value="MBV0923241.1"/>
    <property type="molecule type" value="Genomic_DNA"/>
</dbReference>
<comment type="caution">
    <text evidence="10">The sequence shown here is derived from an EMBL/GenBank/DDBJ whole genome shotgun (WGS) entry which is preliminary data.</text>
</comment>
<dbReference type="Proteomes" id="UP000766550">
    <property type="component" value="Unassembled WGS sequence"/>
</dbReference>
<dbReference type="OrthoDB" id="342253at2157"/>
<dbReference type="Gene3D" id="3.30.450.40">
    <property type="match status" value="2"/>
</dbReference>
<evidence type="ECO:0000259" key="7">
    <source>
        <dbReference type="PROSITE" id="PS50110"/>
    </source>
</evidence>
<dbReference type="PANTHER" id="PTHR34236:SF1">
    <property type="entry name" value="DIMETHYL SULFOXIDE REDUCTASE TRANSCRIPTIONAL ACTIVATOR"/>
    <property type="match status" value="1"/>
</dbReference>
<dbReference type="InterPro" id="IPR011006">
    <property type="entry name" value="CheY-like_superfamily"/>
</dbReference>
<keyword evidence="3" id="KW-0805">Transcription regulation</keyword>
<dbReference type="InterPro" id="IPR001789">
    <property type="entry name" value="Sig_transdc_resp-reg_receiver"/>
</dbReference>
<sequence length="850" mass="93645">MSPSPIHILLVDGDPAESSVHVEALREVLSAANVDVAETADDAAELLETDEYDVLLAREDLRTTDGLSFLAAAAETAPDLQTILLADDVTTDLLREASAVGIDEVVPLSVDPADESTLAHRLRARLEPARSSARGTGLDPAADGEPSPESDLQNPTGLLEAVARITNDGIITIDTDSTIRFVNPAMEEILGYTPSELLGEPLTVLMSDRLASQHDAGFQRYLDTGERKLDWDNVELPGQHSDGTEVALSISFSEITHEGERFFTGIVRDISEQKRREQRLRQLNEGAQALSTAETVEEACNIAVRTAQDTLGLPISMIAYYDEQTGTLQPMARTIAADALTDETDLFAPERDLPWEVYLEQERRVIPDVSAASDLSASETPLQSVVLFPIGSYGVFVSGATEPRTFSQHEITLVTLFVANVQAALDRVEREEQLRERTAELEARTETLDRVNRLNSVIREITQVLTEATTREEIEQTVCTKLANAESYRFAWVGEQETIGGRVVPRTSAGVEQGYLEEIEITTDESSSARGPTGRAVKTHEPQVQNNLHSDPPFEPWRQAALQRGYRASISVPLVHDEILYGVLNLYAETPEIFDELEETVLAELGRMIGYAINALERKKMLVSETAVELEFRVTDPDIAAVEFTRETGSQFEFEALVDQADGTLRAFFTIDGSSPDAIRTFADRSTEIKDVRLIAEREDGCFYEATLTETSFLATLLGAGAHPTALSSTPDGAELLVELPSSGDIKAFLEMFLSQYDAELTARRELDRPVLTEEEFEAVYLEQLTDREEEVLRTAYHAGFFNFPRDSSGSDVAEILGISQPTVSRHIRKGERKLFDIVFGDQPTVGSEQ</sequence>
<feature type="domain" description="PAS" evidence="8">
    <location>
        <begin position="155"/>
        <end position="225"/>
    </location>
</feature>
<keyword evidence="2" id="KW-0418">Kinase</keyword>
<name>A0A8J7Y9L4_9EURY</name>
<evidence type="ECO:0000313" key="11">
    <source>
        <dbReference type="Proteomes" id="UP000766550"/>
    </source>
</evidence>
<proteinExistence type="predicted"/>
<dbReference type="PROSITE" id="PS50112">
    <property type="entry name" value="PAS"/>
    <property type="match status" value="1"/>
</dbReference>
<gene>
    <name evidence="10" type="ORF">KTS45_03430</name>
</gene>
<dbReference type="PROSITE" id="PS50110">
    <property type="entry name" value="RESPONSE_REGULATORY"/>
    <property type="match status" value="1"/>
</dbReference>
<dbReference type="PANTHER" id="PTHR34236">
    <property type="entry name" value="DIMETHYL SULFOXIDE REDUCTASE TRANSCRIPTIONAL ACTIVATOR"/>
    <property type="match status" value="1"/>
</dbReference>
<dbReference type="AlphaFoldDB" id="A0A8J7Y9L4"/>
<dbReference type="Gene3D" id="1.10.10.10">
    <property type="entry name" value="Winged helix-like DNA-binding domain superfamily/Winged helix DNA-binding domain"/>
    <property type="match status" value="1"/>
</dbReference>
<organism evidence="10 11">
    <name type="scientific">Haloarcula limicola</name>
    <dbReference type="NCBI Taxonomy" id="1429915"/>
    <lineage>
        <taxon>Archaea</taxon>
        <taxon>Methanobacteriati</taxon>
        <taxon>Methanobacteriota</taxon>
        <taxon>Stenosarchaea group</taxon>
        <taxon>Halobacteria</taxon>
        <taxon>Halobacteriales</taxon>
        <taxon>Haloarculaceae</taxon>
        <taxon>Haloarcula</taxon>
    </lineage>
</organism>
<evidence type="ECO:0000256" key="3">
    <source>
        <dbReference type="ARBA" id="ARBA00023015"/>
    </source>
</evidence>
<dbReference type="Pfam" id="PF04967">
    <property type="entry name" value="HTH_10"/>
    <property type="match status" value="1"/>
</dbReference>
<evidence type="ECO:0000256" key="4">
    <source>
        <dbReference type="ARBA" id="ARBA00023163"/>
    </source>
</evidence>
<dbReference type="Pfam" id="PF13185">
    <property type="entry name" value="GAF_2"/>
    <property type="match status" value="2"/>
</dbReference>
<feature type="domain" description="PAC" evidence="9">
    <location>
        <begin position="232"/>
        <end position="282"/>
    </location>
</feature>
<keyword evidence="11" id="KW-1185">Reference proteome</keyword>
<dbReference type="Pfam" id="PF13426">
    <property type="entry name" value="PAS_9"/>
    <property type="match status" value="1"/>
</dbReference>
<dbReference type="PROSITE" id="PS50113">
    <property type="entry name" value="PAC"/>
    <property type="match status" value="1"/>
</dbReference>
<dbReference type="SUPFAM" id="SSF55781">
    <property type="entry name" value="GAF domain-like"/>
    <property type="match status" value="2"/>
</dbReference>
<keyword evidence="4" id="KW-0804">Transcription</keyword>
<dbReference type="InterPro" id="IPR031803">
    <property type="entry name" value="BAT_GAF/HTH-assoc"/>
</dbReference>
<evidence type="ECO:0000256" key="1">
    <source>
        <dbReference type="ARBA" id="ARBA00022679"/>
    </source>
</evidence>
<dbReference type="InterPro" id="IPR000014">
    <property type="entry name" value="PAS"/>
</dbReference>
<dbReference type="InterPro" id="IPR013324">
    <property type="entry name" value="RNA_pol_sigma_r3/r4-like"/>
</dbReference>
<dbReference type="SMART" id="SM00065">
    <property type="entry name" value="GAF"/>
    <property type="match status" value="2"/>
</dbReference>
<dbReference type="RefSeq" id="WP_162316385.1">
    <property type="nucleotide sequence ID" value="NZ_JAHQXF010000001.1"/>
</dbReference>
<dbReference type="SUPFAM" id="SSF52172">
    <property type="entry name" value="CheY-like"/>
    <property type="match status" value="1"/>
</dbReference>
<dbReference type="NCBIfam" id="TIGR00229">
    <property type="entry name" value="sensory_box"/>
    <property type="match status" value="1"/>
</dbReference>
<evidence type="ECO:0000313" key="10">
    <source>
        <dbReference type="EMBL" id="MBV0923241.1"/>
    </source>
</evidence>
<dbReference type="InterPro" id="IPR036388">
    <property type="entry name" value="WH-like_DNA-bd_sf"/>
</dbReference>
<comment type="caution">
    <text evidence="5">Lacks conserved residue(s) required for the propagation of feature annotation.</text>
</comment>
<dbReference type="InterPro" id="IPR035965">
    <property type="entry name" value="PAS-like_dom_sf"/>
</dbReference>